<dbReference type="GO" id="GO:0005737">
    <property type="term" value="C:cytoplasm"/>
    <property type="evidence" value="ECO:0007669"/>
    <property type="project" value="UniProtKB-SubCell"/>
</dbReference>
<dbReference type="Proteomes" id="UP001169242">
    <property type="component" value="Unassembled WGS sequence"/>
</dbReference>
<dbReference type="Pfam" id="PF02875">
    <property type="entry name" value="Mur_ligase_C"/>
    <property type="match status" value="1"/>
</dbReference>
<dbReference type="GO" id="GO:0071555">
    <property type="term" value="P:cell wall organization"/>
    <property type="evidence" value="ECO:0007669"/>
    <property type="project" value="UniProtKB-KW"/>
</dbReference>
<dbReference type="GO" id="GO:0008764">
    <property type="term" value="F:UDP-N-acetylmuramoylalanine-D-glutamate ligase activity"/>
    <property type="evidence" value="ECO:0007669"/>
    <property type="project" value="UniProtKB-UniRule"/>
</dbReference>
<evidence type="ECO:0000256" key="9">
    <source>
        <dbReference type="ARBA" id="ARBA00022741"/>
    </source>
</evidence>
<evidence type="ECO:0000256" key="8">
    <source>
        <dbReference type="ARBA" id="ARBA00022598"/>
    </source>
</evidence>
<protein>
    <recommendedName>
        <fullName evidence="6 17">UDP-N-acetylmuramoylalanine--D-glutamate ligase</fullName>
        <ecNumber evidence="5 17">6.3.2.9</ecNumber>
    </recommendedName>
    <alternativeName>
        <fullName evidence="15 17">D-glutamic acid-adding enzyme</fullName>
    </alternativeName>
    <alternativeName>
        <fullName evidence="14 17">UDP-N-acetylmuramoyl-L-alanyl-D-glutamate synthetase</fullName>
    </alternativeName>
</protein>
<evidence type="ECO:0000256" key="7">
    <source>
        <dbReference type="ARBA" id="ARBA00022490"/>
    </source>
</evidence>
<dbReference type="Gene3D" id="3.40.1190.10">
    <property type="entry name" value="Mur-like, catalytic domain"/>
    <property type="match status" value="1"/>
</dbReference>
<comment type="catalytic activity">
    <reaction evidence="16 17 18">
        <text>UDP-N-acetyl-alpha-D-muramoyl-L-alanine + D-glutamate + ATP = UDP-N-acetyl-alpha-D-muramoyl-L-alanyl-D-glutamate + ADP + phosphate + H(+)</text>
        <dbReference type="Rhea" id="RHEA:16429"/>
        <dbReference type="ChEBI" id="CHEBI:15378"/>
        <dbReference type="ChEBI" id="CHEBI:29986"/>
        <dbReference type="ChEBI" id="CHEBI:30616"/>
        <dbReference type="ChEBI" id="CHEBI:43474"/>
        <dbReference type="ChEBI" id="CHEBI:83898"/>
        <dbReference type="ChEBI" id="CHEBI:83900"/>
        <dbReference type="ChEBI" id="CHEBI:456216"/>
        <dbReference type="EC" id="6.3.2.9"/>
    </reaction>
</comment>
<evidence type="ECO:0000313" key="21">
    <source>
        <dbReference type="EMBL" id="MDA3732472.1"/>
    </source>
</evidence>
<keyword evidence="22" id="KW-1185">Reference proteome</keyword>
<dbReference type="SUPFAM" id="SSF53623">
    <property type="entry name" value="MurD-like peptide ligases, catalytic domain"/>
    <property type="match status" value="1"/>
</dbReference>
<keyword evidence="17 18" id="KW-0132">Cell division</keyword>
<evidence type="ECO:0000256" key="14">
    <source>
        <dbReference type="ARBA" id="ARBA00030398"/>
    </source>
</evidence>
<accession>A0AA42DNE3</accession>
<comment type="function">
    <text evidence="1 17 18">Cell wall formation. Catalyzes the addition of glutamate to the nucleotide precursor UDP-N-acetylmuramoyl-L-alanine (UMA).</text>
</comment>
<comment type="pathway">
    <text evidence="3 17 18">Cell wall biogenesis; peptidoglycan biosynthesis.</text>
</comment>
<dbReference type="PANTHER" id="PTHR43692:SF1">
    <property type="entry name" value="UDP-N-ACETYLMURAMOYLALANINE--D-GLUTAMATE LIGASE"/>
    <property type="match status" value="1"/>
</dbReference>
<gene>
    <name evidence="17 21" type="primary">murD</name>
    <name evidence="21" type="ORF">PBV87_13345</name>
</gene>
<dbReference type="InterPro" id="IPR036615">
    <property type="entry name" value="Mur_ligase_C_dom_sf"/>
</dbReference>
<comment type="similarity">
    <text evidence="4 17">Belongs to the MurCDEF family.</text>
</comment>
<evidence type="ECO:0000259" key="20">
    <source>
        <dbReference type="Pfam" id="PF08245"/>
    </source>
</evidence>
<dbReference type="EMBL" id="JAQIFT010000048">
    <property type="protein sequence ID" value="MDA3732472.1"/>
    <property type="molecule type" value="Genomic_DNA"/>
</dbReference>
<evidence type="ECO:0000256" key="16">
    <source>
        <dbReference type="ARBA" id="ARBA00047632"/>
    </source>
</evidence>
<name>A0AA42DNE3_9FIRM</name>
<dbReference type="InterPro" id="IPR036565">
    <property type="entry name" value="Mur-like_cat_sf"/>
</dbReference>
<dbReference type="GO" id="GO:0051301">
    <property type="term" value="P:cell division"/>
    <property type="evidence" value="ECO:0007669"/>
    <property type="project" value="UniProtKB-KW"/>
</dbReference>
<evidence type="ECO:0000256" key="15">
    <source>
        <dbReference type="ARBA" id="ARBA00032324"/>
    </source>
</evidence>
<dbReference type="RefSeq" id="WP_271012602.1">
    <property type="nucleotide sequence ID" value="NZ_JAQIFT010000048.1"/>
</dbReference>
<evidence type="ECO:0000256" key="18">
    <source>
        <dbReference type="RuleBase" id="RU003664"/>
    </source>
</evidence>
<dbReference type="GO" id="GO:0009252">
    <property type="term" value="P:peptidoglycan biosynthetic process"/>
    <property type="evidence" value="ECO:0007669"/>
    <property type="project" value="UniProtKB-UniRule"/>
</dbReference>
<dbReference type="NCBIfam" id="TIGR01087">
    <property type="entry name" value="murD"/>
    <property type="match status" value="1"/>
</dbReference>
<evidence type="ECO:0000256" key="5">
    <source>
        <dbReference type="ARBA" id="ARBA00012212"/>
    </source>
</evidence>
<dbReference type="InterPro" id="IPR005762">
    <property type="entry name" value="MurD"/>
</dbReference>
<keyword evidence="11 17" id="KW-0133">Cell shape</keyword>
<comment type="subcellular location">
    <subcellularLocation>
        <location evidence="2 17 18">Cytoplasm</location>
    </subcellularLocation>
</comment>
<evidence type="ECO:0000256" key="4">
    <source>
        <dbReference type="ARBA" id="ARBA00010416"/>
    </source>
</evidence>
<keyword evidence="10 17" id="KW-0067">ATP-binding</keyword>
<dbReference type="Gene3D" id="3.40.50.720">
    <property type="entry name" value="NAD(P)-binding Rossmann-like Domain"/>
    <property type="match status" value="1"/>
</dbReference>
<feature type="binding site" evidence="17">
    <location>
        <begin position="115"/>
        <end position="121"/>
    </location>
    <ligand>
        <name>ATP</name>
        <dbReference type="ChEBI" id="CHEBI:30616"/>
    </ligand>
</feature>
<dbReference type="Pfam" id="PF08245">
    <property type="entry name" value="Mur_ligase_M"/>
    <property type="match status" value="1"/>
</dbReference>
<evidence type="ECO:0000256" key="12">
    <source>
        <dbReference type="ARBA" id="ARBA00022984"/>
    </source>
</evidence>
<sequence length="452" mass="50292">MENKNVIIVGCARSGLAASKLAKRNGCEVTVYDQKAYSNFHQDVQQDIDDLRAMGIQFKLDENISLLDYDLIILSPGVPTDLPFLEEARNRGKNIIGELEYASTFCKAPIVAITGTNGKTTTTTLVGEIMKAYNKHTYVVGNIGRAFSEDVLDIPEDGIVVAEVSSFQLETTKTFHPKVAAILNITPDHLNRHKTMENYCQAKYDVFKNQTVADTIVLNEKDPYFEEAKKLAPSNVITFNSDVQTAQGAYKEADTLYENIGQQTERICAVSELKIVGAHNIENALAAIAICTAFGVPRSIIIDELKCFMGVEHRLEYVCTKKGVDYYNDSKATNVDAAIRGLLGMSKPIHLLGGGMDKKISFEEWVKLFDGRVKKLYVIGECKDQIIDECNKQGFIAYEAYETFAQAIKAAYSEAQKEECVLLSPACASWDMFESYEQRGDLFKEIVNHLEG</sequence>
<dbReference type="SUPFAM" id="SSF51984">
    <property type="entry name" value="MurCD N-terminal domain"/>
    <property type="match status" value="1"/>
</dbReference>
<dbReference type="Pfam" id="PF21799">
    <property type="entry name" value="MurD-like_N"/>
    <property type="match status" value="1"/>
</dbReference>
<evidence type="ECO:0000256" key="13">
    <source>
        <dbReference type="ARBA" id="ARBA00023316"/>
    </source>
</evidence>
<dbReference type="AlphaFoldDB" id="A0AA42DNE3"/>
<organism evidence="21 22">
    <name type="scientific">Holtiella tumoricola</name>
    <dbReference type="NCBI Taxonomy" id="3018743"/>
    <lineage>
        <taxon>Bacteria</taxon>
        <taxon>Bacillati</taxon>
        <taxon>Bacillota</taxon>
        <taxon>Clostridia</taxon>
        <taxon>Lachnospirales</taxon>
        <taxon>Cellulosilyticaceae</taxon>
        <taxon>Holtiella</taxon>
    </lineage>
</organism>
<dbReference type="EC" id="6.3.2.9" evidence="5 17"/>
<evidence type="ECO:0000256" key="1">
    <source>
        <dbReference type="ARBA" id="ARBA00002734"/>
    </source>
</evidence>
<keyword evidence="8 17" id="KW-0436">Ligase</keyword>
<dbReference type="Gene3D" id="3.90.190.20">
    <property type="entry name" value="Mur ligase, C-terminal domain"/>
    <property type="match status" value="1"/>
</dbReference>
<feature type="domain" description="Mur ligase C-terminal" evidence="19">
    <location>
        <begin position="313"/>
        <end position="427"/>
    </location>
</feature>
<keyword evidence="12 17" id="KW-0573">Peptidoglycan synthesis</keyword>
<dbReference type="InterPro" id="IPR013221">
    <property type="entry name" value="Mur_ligase_cen"/>
</dbReference>
<reference evidence="21" key="1">
    <citation type="journal article" date="2023" name="Int. J. Syst. Evol. Microbiol.">
        <title>&lt;i&gt;Holtiella tumoricola&lt;/i&gt; gen. nov. sp. nov., isolated from a human clinical sample.</title>
        <authorList>
            <person name="Allen-Vercoe E."/>
            <person name="Daigneault M.C."/>
            <person name="Vancuren S.J."/>
            <person name="Cochrane K."/>
            <person name="O'Neal L.L."/>
            <person name="Sankaranarayanan K."/>
            <person name="Lawson P.A."/>
        </authorList>
    </citation>
    <scope>NUCLEOTIDE SEQUENCE</scope>
    <source>
        <strain evidence="21">CC70A</strain>
    </source>
</reference>
<keyword evidence="9 17" id="KW-0547">Nucleotide-binding</keyword>
<evidence type="ECO:0000256" key="17">
    <source>
        <dbReference type="HAMAP-Rule" id="MF_00639"/>
    </source>
</evidence>
<comment type="caution">
    <text evidence="21">The sequence shown here is derived from an EMBL/GenBank/DDBJ whole genome shotgun (WGS) entry which is preliminary data.</text>
</comment>
<keyword evidence="13 17" id="KW-0961">Cell wall biogenesis/degradation</keyword>
<evidence type="ECO:0000256" key="3">
    <source>
        <dbReference type="ARBA" id="ARBA00004752"/>
    </source>
</evidence>
<dbReference type="PANTHER" id="PTHR43692">
    <property type="entry name" value="UDP-N-ACETYLMURAMOYLALANINE--D-GLUTAMATE LIGASE"/>
    <property type="match status" value="1"/>
</dbReference>
<dbReference type="GO" id="GO:0005524">
    <property type="term" value="F:ATP binding"/>
    <property type="evidence" value="ECO:0007669"/>
    <property type="project" value="UniProtKB-UniRule"/>
</dbReference>
<proteinExistence type="inferred from homology"/>
<dbReference type="InterPro" id="IPR004101">
    <property type="entry name" value="Mur_ligase_C"/>
</dbReference>
<dbReference type="SUPFAM" id="SSF53244">
    <property type="entry name" value="MurD-like peptide ligases, peptide-binding domain"/>
    <property type="match status" value="1"/>
</dbReference>
<evidence type="ECO:0000259" key="19">
    <source>
        <dbReference type="Pfam" id="PF02875"/>
    </source>
</evidence>
<evidence type="ECO:0000256" key="6">
    <source>
        <dbReference type="ARBA" id="ARBA00015655"/>
    </source>
</evidence>
<feature type="domain" description="Mur ligase central" evidence="20">
    <location>
        <begin position="113"/>
        <end position="290"/>
    </location>
</feature>
<keyword evidence="7 17" id="KW-0963">Cytoplasm</keyword>
<evidence type="ECO:0000256" key="2">
    <source>
        <dbReference type="ARBA" id="ARBA00004496"/>
    </source>
</evidence>
<evidence type="ECO:0000256" key="10">
    <source>
        <dbReference type="ARBA" id="ARBA00022840"/>
    </source>
</evidence>
<keyword evidence="17 18" id="KW-0131">Cell cycle</keyword>
<evidence type="ECO:0000313" key="22">
    <source>
        <dbReference type="Proteomes" id="UP001169242"/>
    </source>
</evidence>
<dbReference type="HAMAP" id="MF_00639">
    <property type="entry name" value="MurD"/>
    <property type="match status" value="1"/>
</dbReference>
<evidence type="ECO:0000256" key="11">
    <source>
        <dbReference type="ARBA" id="ARBA00022960"/>
    </source>
</evidence>
<dbReference type="GO" id="GO:0008360">
    <property type="term" value="P:regulation of cell shape"/>
    <property type="evidence" value="ECO:0007669"/>
    <property type="project" value="UniProtKB-KW"/>
</dbReference>